<gene>
    <name evidence="1" type="ORF">BN2614_LOCUS1</name>
</gene>
<proteinExistence type="predicted"/>
<evidence type="ECO:0000313" key="2">
    <source>
        <dbReference type="Proteomes" id="UP000269945"/>
    </source>
</evidence>
<reference evidence="1 2" key="1">
    <citation type="submission" date="2018-10" db="EMBL/GenBank/DDBJ databases">
        <authorList>
            <person name="Ekblom R."/>
            <person name="Jareborg N."/>
        </authorList>
    </citation>
    <scope>NUCLEOTIDE SEQUENCE [LARGE SCALE GENOMIC DNA]</scope>
    <source>
        <tissue evidence="1">Muscle</tissue>
    </source>
</reference>
<comment type="caution">
    <text evidence="1">The sequence shown here is derived from an EMBL/GenBank/DDBJ whole genome shotgun (WGS) entry which is preliminary data.</text>
</comment>
<dbReference type="InterPro" id="IPR036770">
    <property type="entry name" value="Ankyrin_rpt-contain_sf"/>
</dbReference>
<accession>A0A9X9PYS2</accession>
<dbReference type="EMBL" id="CYRY02009216">
    <property type="protein sequence ID" value="VCW77690.1"/>
    <property type="molecule type" value="Genomic_DNA"/>
</dbReference>
<dbReference type="InterPro" id="IPR002110">
    <property type="entry name" value="Ankyrin_rpt"/>
</dbReference>
<dbReference type="SUPFAM" id="SSF48403">
    <property type="entry name" value="Ankyrin repeat"/>
    <property type="match status" value="1"/>
</dbReference>
<dbReference type="Pfam" id="PF13637">
    <property type="entry name" value="Ank_4"/>
    <property type="match status" value="1"/>
</dbReference>
<dbReference type="AlphaFoldDB" id="A0A9X9PYS2"/>
<protein>
    <submittedName>
        <fullName evidence="1">Uncharacterized protein</fullName>
    </submittedName>
</protein>
<organism evidence="1 2">
    <name type="scientific">Gulo gulo</name>
    <name type="common">Wolverine</name>
    <name type="synonym">Gluton</name>
    <dbReference type="NCBI Taxonomy" id="48420"/>
    <lineage>
        <taxon>Eukaryota</taxon>
        <taxon>Metazoa</taxon>
        <taxon>Chordata</taxon>
        <taxon>Craniata</taxon>
        <taxon>Vertebrata</taxon>
        <taxon>Euteleostomi</taxon>
        <taxon>Mammalia</taxon>
        <taxon>Eutheria</taxon>
        <taxon>Laurasiatheria</taxon>
        <taxon>Carnivora</taxon>
        <taxon>Caniformia</taxon>
        <taxon>Musteloidea</taxon>
        <taxon>Mustelidae</taxon>
        <taxon>Guloninae</taxon>
        <taxon>Gulo</taxon>
    </lineage>
</organism>
<dbReference type="Gene3D" id="1.25.40.20">
    <property type="entry name" value="Ankyrin repeat-containing domain"/>
    <property type="match status" value="1"/>
</dbReference>
<name>A0A9X9PYS2_GULGU</name>
<sequence length="43" mass="4490">MDSAELITSLLHSGADIQQVGYGGLTALHIATIAGHLEEMTSH</sequence>
<evidence type="ECO:0000313" key="1">
    <source>
        <dbReference type="EMBL" id="VCW77690.1"/>
    </source>
</evidence>
<keyword evidence="2" id="KW-1185">Reference proteome</keyword>
<dbReference type="Proteomes" id="UP000269945">
    <property type="component" value="Unassembled WGS sequence"/>
</dbReference>